<dbReference type="Gene3D" id="2.20.25.90">
    <property type="entry name" value="ADC-like domains"/>
    <property type="match status" value="1"/>
</dbReference>
<dbReference type="Gene3D" id="3.40.50.740">
    <property type="match status" value="1"/>
</dbReference>
<dbReference type="RefSeq" id="WP_313068536.1">
    <property type="nucleotide sequence ID" value="NZ_JACHJR010000001.1"/>
</dbReference>
<feature type="region of interest" description="Disordered" evidence="5">
    <location>
        <begin position="365"/>
        <end position="387"/>
    </location>
</feature>
<reference evidence="7 8" key="1">
    <citation type="submission" date="2020-08" db="EMBL/GenBank/DDBJ databases">
        <title>Sequencing the genomes of 1000 actinobacteria strains.</title>
        <authorList>
            <person name="Klenk H.-P."/>
        </authorList>
    </citation>
    <scope>NUCLEOTIDE SEQUENCE [LARGE SCALE GENOMIC DNA]</scope>
    <source>
        <strain evidence="7 8">DSM 44786</strain>
    </source>
</reference>
<evidence type="ECO:0000313" key="8">
    <source>
        <dbReference type="Proteomes" id="UP000573327"/>
    </source>
</evidence>
<dbReference type="PROSITE" id="PS51669">
    <property type="entry name" value="4FE4S_MOW_BIS_MGD"/>
    <property type="match status" value="1"/>
</dbReference>
<evidence type="ECO:0000256" key="5">
    <source>
        <dbReference type="SAM" id="MobiDB-lite"/>
    </source>
</evidence>
<dbReference type="GO" id="GO:0016020">
    <property type="term" value="C:membrane"/>
    <property type="evidence" value="ECO:0007669"/>
    <property type="project" value="TreeGrafter"/>
</dbReference>
<dbReference type="Pfam" id="PF00384">
    <property type="entry name" value="Molybdopterin"/>
    <property type="match status" value="1"/>
</dbReference>
<sequence length="763" mass="83348">MSERVDPTVAPRGTGDFRDAGGLPAAAWRADQTEQTLVPTHCCFCGVQCGMYLRVNSAGKVFGVEPRNHDINRMRLCPKGINAYQQVNHPDRLTAPLMRRSRDEPFREVSWEEALSHTVEEIRRIQGEHGADAFGLLGGASLFSEKTYLVGKFGRVALKTRHVDYNGRLCMVSAAGANKLAFGIDRAGNPFSDILRTDCLLIAGSNVGECFPVMTQYVWGARDRGAKLIVVDPRETAIARTADVHVALKSGTDAAFFNAVLNVVIEDGLVDEEFVAAHTTGWDELKQTVKQYTPERAAGICGIPAEQVVEVARMFGGAGKAMAWHARGIEHHTQGVENCLTVINLCAATGNLGKPGAGYGTITGQGNGQGGREHGQKSDLLPGGRSINDPEHRRQIAGIWGIDEAELPLAGTSMMEMVWQMQRQEIRGLIGICNNPFVSLPNYAVVKDGYDTLEFHAQFDFFLSETAANAHVVFPVTTWAEDEGVMANAEARVVKHNKAQEPPAGVRTDTWVMCELARRLGVGDKFDFPGSRQVFDELRAASKGTVIDYYGITYERLEQTGGIAWPCPDLEHPGTPRLFEGGKTYHPDGKVHLQVVEWHPPADPYSDEYPMTLTTGRTVAHFLSGNQTRRLGALVEQTPRPWVEVHPSHGFRTGDPVRVVTRRGVSVLPALVTEAIRADHVFVPYHWPSPVAANALTIDALDPRSKIPEYKVCAVRIERASALDEVPAPPTPPGREAYPEAQASRTDPLPPTSPQGRGTSERG</sequence>
<evidence type="ECO:0000256" key="1">
    <source>
        <dbReference type="ARBA" id="ARBA00022485"/>
    </source>
</evidence>
<dbReference type="AlphaFoldDB" id="A0A7W7WIT8"/>
<dbReference type="InterPro" id="IPR050123">
    <property type="entry name" value="Prok_molybdopt-oxidoreductase"/>
</dbReference>
<dbReference type="EC" id="1.7.99.4" evidence="7"/>
<dbReference type="PANTHER" id="PTHR43105">
    <property type="entry name" value="RESPIRATORY NITRATE REDUCTASE"/>
    <property type="match status" value="1"/>
</dbReference>
<keyword evidence="4" id="KW-0411">Iron-sulfur</keyword>
<dbReference type="InterPro" id="IPR006657">
    <property type="entry name" value="MoPterin_dinucl-bd_dom"/>
</dbReference>
<dbReference type="Pfam" id="PF01568">
    <property type="entry name" value="Molydop_binding"/>
    <property type="match status" value="1"/>
</dbReference>
<gene>
    <name evidence="7" type="ORF">F4556_004687</name>
</gene>
<feature type="region of interest" description="Disordered" evidence="5">
    <location>
        <begin position="1"/>
        <end position="20"/>
    </location>
</feature>
<dbReference type="Gene3D" id="2.40.40.20">
    <property type="match status" value="1"/>
</dbReference>
<dbReference type="InterPro" id="IPR006656">
    <property type="entry name" value="Mopterin_OxRdtase"/>
</dbReference>
<evidence type="ECO:0000259" key="6">
    <source>
        <dbReference type="PROSITE" id="PS51669"/>
    </source>
</evidence>
<dbReference type="SUPFAM" id="SSF53706">
    <property type="entry name" value="Formate dehydrogenase/DMSO reductase, domains 1-3"/>
    <property type="match status" value="1"/>
</dbReference>
<keyword evidence="8" id="KW-1185">Reference proteome</keyword>
<evidence type="ECO:0000256" key="4">
    <source>
        <dbReference type="ARBA" id="ARBA00023014"/>
    </source>
</evidence>
<dbReference type="GO" id="GO:0043546">
    <property type="term" value="F:molybdopterin cofactor binding"/>
    <property type="evidence" value="ECO:0007669"/>
    <property type="project" value="InterPro"/>
</dbReference>
<organism evidence="7 8">
    <name type="scientific">Kitasatospora gansuensis</name>
    <dbReference type="NCBI Taxonomy" id="258050"/>
    <lineage>
        <taxon>Bacteria</taxon>
        <taxon>Bacillati</taxon>
        <taxon>Actinomycetota</taxon>
        <taxon>Actinomycetes</taxon>
        <taxon>Kitasatosporales</taxon>
        <taxon>Streptomycetaceae</taxon>
        <taxon>Kitasatospora</taxon>
    </lineage>
</organism>
<keyword evidence="1" id="KW-0004">4Fe-4S</keyword>
<dbReference type="GO" id="GO:0051539">
    <property type="term" value="F:4 iron, 4 sulfur cluster binding"/>
    <property type="evidence" value="ECO:0007669"/>
    <property type="project" value="UniProtKB-KW"/>
</dbReference>
<dbReference type="PANTHER" id="PTHR43105:SF10">
    <property type="entry name" value="NADH-QUINONE OXIDOREDUCTASE SUBUNIT G"/>
    <property type="match status" value="1"/>
</dbReference>
<dbReference type="InterPro" id="IPR006963">
    <property type="entry name" value="Mopterin_OxRdtase_4Fe-4S_dom"/>
</dbReference>
<dbReference type="EMBL" id="JACHJR010000001">
    <property type="protein sequence ID" value="MBB4949152.1"/>
    <property type="molecule type" value="Genomic_DNA"/>
</dbReference>
<feature type="region of interest" description="Disordered" evidence="5">
    <location>
        <begin position="721"/>
        <end position="763"/>
    </location>
</feature>
<keyword evidence="2" id="KW-0479">Metal-binding</keyword>
<dbReference type="Pfam" id="PF04879">
    <property type="entry name" value="Molybdop_Fe4S4"/>
    <property type="match status" value="1"/>
</dbReference>
<evidence type="ECO:0000256" key="2">
    <source>
        <dbReference type="ARBA" id="ARBA00022723"/>
    </source>
</evidence>
<dbReference type="InterPro" id="IPR009010">
    <property type="entry name" value="Asp_de-COase-like_dom_sf"/>
</dbReference>
<evidence type="ECO:0000256" key="3">
    <source>
        <dbReference type="ARBA" id="ARBA00023004"/>
    </source>
</evidence>
<dbReference type="GO" id="GO:0003954">
    <property type="term" value="F:NADH dehydrogenase activity"/>
    <property type="evidence" value="ECO:0007669"/>
    <property type="project" value="TreeGrafter"/>
</dbReference>
<dbReference type="Proteomes" id="UP000573327">
    <property type="component" value="Unassembled WGS sequence"/>
</dbReference>
<feature type="domain" description="4Fe-4S Mo/W bis-MGD-type" evidence="6">
    <location>
        <begin position="35"/>
        <end position="91"/>
    </location>
</feature>
<proteinExistence type="predicted"/>
<accession>A0A7W7WIT8</accession>
<keyword evidence="3" id="KW-0408">Iron</keyword>
<name>A0A7W7WIT8_9ACTN</name>
<keyword evidence="7" id="KW-0560">Oxidoreductase</keyword>
<dbReference type="GO" id="GO:0022904">
    <property type="term" value="P:respiratory electron transport chain"/>
    <property type="evidence" value="ECO:0007669"/>
    <property type="project" value="TreeGrafter"/>
</dbReference>
<dbReference type="SUPFAM" id="SSF50692">
    <property type="entry name" value="ADC-like"/>
    <property type="match status" value="1"/>
</dbReference>
<feature type="compositionally biased region" description="Polar residues" evidence="5">
    <location>
        <begin position="754"/>
        <end position="763"/>
    </location>
</feature>
<dbReference type="Gene3D" id="3.40.228.10">
    <property type="entry name" value="Dimethylsulfoxide Reductase, domain 2"/>
    <property type="match status" value="1"/>
</dbReference>
<comment type="caution">
    <text evidence="7">The sequence shown here is derived from an EMBL/GenBank/DDBJ whole genome shotgun (WGS) entry which is preliminary data.</text>
</comment>
<protein>
    <submittedName>
        <fullName evidence="7">Assimilatory nitrate reductase catalytic subunit</fullName>
        <ecNumber evidence="7">1.7.99.4</ecNumber>
    </submittedName>
</protein>
<dbReference type="GO" id="GO:0046872">
    <property type="term" value="F:metal ion binding"/>
    <property type="evidence" value="ECO:0007669"/>
    <property type="project" value="UniProtKB-KW"/>
</dbReference>
<evidence type="ECO:0000313" key="7">
    <source>
        <dbReference type="EMBL" id="MBB4949152.1"/>
    </source>
</evidence>
<dbReference type="CDD" id="cd00508">
    <property type="entry name" value="MopB_CT_Fdh-Nap-like"/>
    <property type="match status" value="1"/>
</dbReference>
<dbReference type="SMART" id="SM00926">
    <property type="entry name" value="Molybdop_Fe4S4"/>
    <property type="match status" value="1"/>
</dbReference>